<feature type="compositionally biased region" description="Polar residues" evidence="3">
    <location>
        <begin position="238"/>
        <end position="262"/>
    </location>
</feature>
<feature type="compositionally biased region" description="Low complexity" evidence="3">
    <location>
        <begin position="1324"/>
        <end position="1369"/>
    </location>
</feature>
<dbReference type="InterPro" id="IPR036034">
    <property type="entry name" value="PDZ_sf"/>
</dbReference>
<feature type="region of interest" description="Disordered" evidence="3">
    <location>
        <begin position="1738"/>
        <end position="1779"/>
    </location>
</feature>
<dbReference type="PANTHER" id="PTHR23113:SF249">
    <property type="entry name" value="RAP GUANINE NUCLEOTIDE EXCHANGE FACTOR 6"/>
    <property type="match status" value="1"/>
</dbReference>
<feature type="compositionally biased region" description="Low complexity" evidence="3">
    <location>
        <begin position="1695"/>
        <end position="1710"/>
    </location>
</feature>
<dbReference type="PROSITE" id="PS50212">
    <property type="entry name" value="RASGEF_NTER"/>
    <property type="match status" value="1"/>
</dbReference>
<feature type="compositionally biased region" description="Low complexity" evidence="3">
    <location>
        <begin position="451"/>
        <end position="461"/>
    </location>
</feature>
<feature type="region of interest" description="Disordered" evidence="3">
    <location>
        <begin position="225"/>
        <end position="280"/>
    </location>
</feature>
<dbReference type="InterPro" id="IPR000651">
    <property type="entry name" value="Ras-like_Gua-exchang_fac_N"/>
</dbReference>
<keyword evidence="1 2" id="KW-0344">Guanine-nucleotide releasing factor</keyword>
<feature type="compositionally biased region" description="Low complexity" evidence="3">
    <location>
        <begin position="1469"/>
        <end position="1488"/>
    </location>
</feature>
<dbReference type="InterPro" id="IPR001895">
    <property type="entry name" value="RASGEF_cat_dom"/>
</dbReference>
<feature type="compositionally biased region" description="Pro residues" evidence="3">
    <location>
        <begin position="439"/>
        <end position="450"/>
    </location>
</feature>
<dbReference type="OrthoDB" id="21144at2759"/>
<dbReference type="InterPro" id="IPR036964">
    <property type="entry name" value="RASGEF_cat_dom_sf"/>
</dbReference>
<feature type="compositionally biased region" description="Polar residues" evidence="3">
    <location>
        <begin position="1643"/>
        <end position="1679"/>
    </location>
</feature>
<dbReference type="InterPro" id="IPR023578">
    <property type="entry name" value="Ras_GEF_dom_sf"/>
</dbReference>
<feature type="compositionally biased region" description="Low complexity" evidence="3">
    <location>
        <begin position="787"/>
        <end position="832"/>
    </location>
</feature>
<feature type="compositionally biased region" description="Basic residues" evidence="3">
    <location>
        <begin position="1456"/>
        <end position="1468"/>
    </location>
</feature>
<dbReference type="RefSeq" id="XP_027199012.1">
    <property type="nucleotide sequence ID" value="XM_027343211.1"/>
</dbReference>
<feature type="compositionally biased region" description="Polar residues" evidence="3">
    <location>
        <begin position="1746"/>
        <end position="1762"/>
    </location>
</feature>
<dbReference type="Gene3D" id="1.20.870.10">
    <property type="entry name" value="Son of sevenless (SoS) protein Chain: S domain 1"/>
    <property type="match status" value="1"/>
</dbReference>
<reference evidence="8" key="1">
    <citation type="submission" date="2025-08" db="UniProtKB">
        <authorList>
            <consortium name="RefSeq"/>
        </authorList>
    </citation>
    <scope>IDENTIFICATION</scope>
    <source>
        <strain evidence="8">Airmid</strain>
    </source>
</reference>
<gene>
    <name evidence="8" type="primary">LOC113793219</name>
</gene>
<protein>
    <submittedName>
        <fullName evidence="8">Rap guanine nucleotide exchange factor 2-like</fullName>
    </submittedName>
</protein>
<sequence length="1779" mass="197065">MSSIEMCHQSGSTASPVDSSNTNRHHHHHQHQHNHSSFDLEGLEESLVDNNEDDDDDEDDNFLMMDTMIINSNHHRGMNDSSIIQPLTTTTATNGPITGTYSPGIIFDHNLYLIREALIRDSNSRTEDDIEIIVRFLSIINSNHDHMTRRRLAPHFVLAEIEARDTRVLTHGEKLDAYCIVAAGSLRHVLPCDDDGLIIQQQDLQETSVDDDNYMVSMPMASATSTTDTTNSYLPHHQPNNPQVDSSNVAQITTTGSSTSNPNHLHHHNHHHHHHHHHQNTRYLHVGDEFGAHLDDRVVYGEIFTNEDFVWVLCVPHVIFDQICGEKTFKTIRDEVTGNIIEMRTNCLLPPPPSISSSVATGNNQQQHQLTDDINSLGSTNLTASDLSLSQQSDANKSSHLELLTTEDFITDIDVTGSVTAVVKSSAHPLSNAATLPQQQPPPTTPPAPPKSLSKQQQSSKTTIVGDTTNELIRATKERLYDLLLMSDPNETFIEDFLLTFRIWSEKDLHPSKDFKIMADLMRRICSCIRSNNQLVENCVRIVLIWLVNHYQDFQNENRYLLEEFENALKENSVHKSQLRLFYMHLSAKSLERQVTVTRSDRNAPLIFSLIGGYECSARLFIGEILLNNNNNASPIQSPSSSTATTVSNIDLRPGDRVISINGVDCHVMPIARAYELCRSSTHLSLQVKYDPHLFYALIEGRHETKRQIVETFPLTNRLSTSTTTSSSSSSTSSGFGSSSSTSLSSLNSNQNPLLTTMKDVKKEKEGWKLKVRSLVSSTTNQLISSTTNILHNNSSSTTNNNNNINQSNHNQSTSLSSNSNTGNSNSNGPSSAIHPRILSYEIPEIIKIYSFEHNDCCFLPIHSSTTVRECIQLALRQFKYSNNYSSRDFALYEYSVIFNNNGNNASGCAVGDENAAINNSSTVVKRLNDGTNDLVANLSLNSRLYLKLVSQPKDSSHVGEPMTDSDIAKEIIKDSSINSLLTLKGYAIARELTARDFRLFCKIEAQQFVYDLAFNDPNSSSSNHKNNGEPNIIFDRTNDLQEFERKTNEEMFWTINQVLGEKRSITKRVKAIKQLIRIATLAMKLNNYNTLFAILSGLMHLSISRLKSCWDKVPAKHLKQLQKLQQLMDPSRNFYNFRQQLMQKLRDDKGASIIIPFFPLVKKDLSFIWLANQTYITSAPEPQTPSSQDSNKSNQETLLVNWEKMRLLSEKIREIQKMANTTSLALAAINGLNSSNTAASSVSNLAQSTIATNEPIDPNLLFRIFADQLASPENKSSSDHKKLWENQRMTKRVQSFLDESFSSISSDEHELMSRSYSCELPQTPTSSSHAATTRSSIASTMSSNSQLSHPSPTPSSASSSSNSLSMNSDGTPHGPNNNHSLLYRPHRPKFGQTSPKQLRKLLALSDGAVIVPHSSNQTGTGVSGQNSGSVGHHHHHNNNNPSTASNHTNNASHNPHLHHHHHHHHHSQLSNNSMYNSSGNNTNSQRISSHHQYQHGSSSNLMDNNGGGSNSTLSSSTSSNYYYGGSHHNPYSSTTLMNMHQHYGNGPTNFHAPHTSSSISNTKTTHPMAMINSPYPNGMCCSTGGTAPIPCCNSGSSSSSLYPNQLYCPCCTPPPNNLMRPSMIMMMPPPQTSGLMHPTCPCVNNNSNGTTRQSSRGRQSNSLPPKQSLPVESSSVTSLRRLDQYSMSRGRGPSGNVSQSSNSSSTNKQSGRRPQCPDYDTTMQRICGGSSSLVTINGSLVGPNGPNSSQTSKSTGSQPTVATVKHHRQASHHREDIV</sequence>
<dbReference type="Gene3D" id="2.30.42.10">
    <property type="match status" value="1"/>
</dbReference>
<evidence type="ECO:0000256" key="2">
    <source>
        <dbReference type="PROSITE-ProRule" id="PRU00168"/>
    </source>
</evidence>
<feature type="compositionally biased region" description="Low complexity" evidence="3">
    <location>
        <begin position="1439"/>
        <end position="1455"/>
    </location>
</feature>
<dbReference type="KEGG" id="dpte:113793219"/>
<evidence type="ECO:0000313" key="8">
    <source>
        <dbReference type="RefSeq" id="XP_027199012.1"/>
    </source>
</evidence>
<feature type="domain" description="PDZ" evidence="5">
    <location>
        <begin position="594"/>
        <end position="668"/>
    </location>
</feature>
<feature type="region of interest" description="Disordered" evidence="3">
    <location>
        <begin position="1"/>
        <end position="39"/>
    </location>
</feature>
<feature type="region of interest" description="Disordered" evidence="3">
    <location>
        <begin position="718"/>
        <end position="753"/>
    </location>
</feature>
<evidence type="ECO:0000259" key="5">
    <source>
        <dbReference type="PROSITE" id="PS50106"/>
    </source>
</evidence>
<evidence type="ECO:0000259" key="4">
    <source>
        <dbReference type="PROSITE" id="PS50009"/>
    </source>
</evidence>
<feature type="compositionally biased region" description="Basic residues" evidence="3">
    <location>
        <begin position="23"/>
        <end position="34"/>
    </location>
</feature>
<dbReference type="InterPro" id="IPR001478">
    <property type="entry name" value="PDZ"/>
</dbReference>
<evidence type="ECO:0000256" key="3">
    <source>
        <dbReference type="SAM" id="MobiDB-lite"/>
    </source>
</evidence>
<dbReference type="InParanoid" id="A0A6P6Y0D6"/>
<dbReference type="GO" id="GO:0007265">
    <property type="term" value="P:Ras protein signal transduction"/>
    <property type="evidence" value="ECO:0007669"/>
    <property type="project" value="TreeGrafter"/>
</dbReference>
<evidence type="ECO:0000256" key="1">
    <source>
        <dbReference type="ARBA" id="ARBA00022658"/>
    </source>
</evidence>
<dbReference type="PROSITE" id="PS50009">
    <property type="entry name" value="RASGEF_CAT"/>
    <property type="match status" value="1"/>
</dbReference>
<dbReference type="GO" id="GO:0005085">
    <property type="term" value="F:guanyl-nucleotide exchange factor activity"/>
    <property type="evidence" value="ECO:0007669"/>
    <property type="project" value="UniProtKB-KW"/>
</dbReference>
<feature type="region of interest" description="Disordered" evidence="3">
    <location>
        <begin position="430"/>
        <end position="468"/>
    </location>
</feature>
<dbReference type="Pfam" id="PF00617">
    <property type="entry name" value="RasGEF"/>
    <property type="match status" value="1"/>
</dbReference>
<dbReference type="SMART" id="SM00147">
    <property type="entry name" value="RasGEF"/>
    <property type="match status" value="1"/>
</dbReference>
<dbReference type="GO" id="GO:0016324">
    <property type="term" value="C:apical plasma membrane"/>
    <property type="evidence" value="ECO:0007669"/>
    <property type="project" value="TreeGrafter"/>
</dbReference>
<feature type="region of interest" description="Disordered" evidence="3">
    <location>
        <begin position="1637"/>
        <end position="1725"/>
    </location>
</feature>
<dbReference type="OMA" id="FIWLANQ"/>
<accession>A0A6P6Y0D6</accession>
<proteinExistence type="predicted"/>
<dbReference type="InterPro" id="IPR008937">
    <property type="entry name" value="Ras-like_GEF"/>
</dbReference>
<dbReference type="SUPFAM" id="SSF50156">
    <property type="entry name" value="PDZ domain-like"/>
    <property type="match status" value="1"/>
</dbReference>
<evidence type="ECO:0000259" key="6">
    <source>
        <dbReference type="PROSITE" id="PS50212"/>
    </source>
</evidence>
<organism evidence="7 8">
    <name type="scientific">Dermatophagoides pteronyssinus</name>
    <name type="common">European house dust mite</name>
    <dbReference type="NCBI Taxonomy" id="6956"/>
    <lineage>
        <taxon>Eukaryota</taxon>
        <taxon>Metazoa</taxon>
        <taxon>Ecdysozoa</taxon>
        <taxon>Arthropoda</taxon>
        <taxon>Chelicerata</taxon>
        <taxon>Arachnida</taxon>
        <taxon>Acari</taxon>
        <taxon>Acariformes</taxon>
        <taxon>Sarcoptiformes</taxon>
        <taxon>Astigmata</taxon>
        <taxon>Psoroptidia</taxon>
        <taxon>Analgoidea</taxon>
        <taxon>Pyroglyphidae</taxon>
        <taxon>Dermatophagoidinae</taxon>
        <taxon>Dermatophagoides</taxon>
    </lineage>
</organism>
<feature type="region of interest" description="Disordered" evidence="3">
    <location>
        <begin position="1413"/>
        <end position="1515"/>
    </location>
</feature>
<dbReference type="Proteomes" id="UP000515146">
    <property type="component" value="Unplaced"/>
</dbReference>
<feature type="compositionally biased region" description="Low complexity" evidence="3">
    <location>
        <begin position="1418"/>
        <end position="1431"/>
    </location>
</feature>
<name>A0A6P6Y0D6_DERPT</name>
<feature type="region of interest" description="Disordered" evidence="3">
    <location>
        <begin position="1319"/>
        <end position="1394"/>
    </location>
</feature>
<dbReference type="SUPFAM" id="SSF48366">
    <property type="entry name" value="Ras GEF"/>
    <property type="match status" value="1"/>
</dbReference>
<feature type="region of interest" description="Disordered" evidence="3">
    <location>
        <begin position="1537"/>
        <end position="1562"/>
    </location>
</feature>
<feature type="domain" description="Ras-GEF" evidence="4">
    <location>
        <begin position="985"/>
        <end position="1260"/>
    </location>
</feature>
<feature type="domain" description="N-terminal Ras-GEF" evidence="6">
    <location>
        <begin position="468"/>
        <end position="589"/>
    </location>
</feature>
<dbReference type="PROSITE" id="PS50106">
    <property type="entry name" value="PDZ"/>
    <property type="match status" value="1"/>
</dbReference>
<dbReference type="CTD" id="33881"/>
<feature type="compositionally biased region" description="Polar residues" evidence="3">
    <location>
        <begin position="1"/>
        <end position="22"/>
    </location>
</feature>
<evidence type="ECO:0000313" key="7">
    <source>
        <dbReference type="Proteomes" id="UP000515146"/>
    </source>
</evidence>
<dbReference type="PANTHER" id="PTHR23113">
    <property type="entry name" value="GUANINE NUCLEOTIDE EXCHANGE FACTOR"/>
    <property type="match status" value="1"/>
</dbReference>
<feature type="region of interest" description="Disordered" evidence="3">
    <location>
        <begin position="787"/>
        <end position="833"/>
    </location>
</feature>
<feature type="compositionally biased region" description="Basic residues" evidence="3">
    <location>
        <begin position="264"/>
        <end position="280"/>
    </location>
</feature>
<dbReference type="Gene3D" id="1.10.840.10">
    <property type="entry name" value="Ras guanine-nucleotide exchange factors catalytic domain"/>
    <property type="match status" value="1"/>
</dbReference>
<keyword evidence="7" id="KW-1185">Reference proteome</keyword>